<dbReference type="Proteomes" id="UP000028038">
    <property type="component" value="Unassembled WGS sequence"/>
</dbReference>
<organism evidence="1 2">
    <name type="scientific">Escherichia coli 2-460-02_S1_C1</name>
    <dbReference type="NCBI Taxonomy" id="1444044"/>
    <lineage>
        <taxon>Bacteria</taxon>
        <taxon>Pseudomonadati</taxon>
        <taxon>Pseudomonadota</taxon>
        <taxon>Gammaproteobacteria</taxon>
        <taxon>Enterobacterales</taxon>
        <taxon>Enterobacteriaceae</taxon>
        <taxon>Escherichia</taxon>
    </lineage>
</organism>
<comment type="caution">
    <text evidence="1">The sequence shown here is derived from an EMBL/GenBank/DDBJ whole genome shotgun (WGS) entry which is preliminary data.</text>
</comment>
<evidence type="ECO:0000313" key="1">
    <source>
        <dbReference type="EMBL" id="KEO29811.1"/>
    </source>
</evidence>
<gene>
    <name evidence="1" type="ORF">AB05_2917</name>
</gene>
<dbReference type="EMBL" id="JOSS01000052">
    <property type="protein sequence ID" value="KEO29811.1"/>
    <property type="molecule type" value="Genomic_DNA"/>
</dbReference>
<dbReference type="AlphaFoldDB" id="A0A836ZCW5"/>
<reference evidence="1 2" key="1">
    <citation type="submission" date="2014-06" db="EMBL/GenBank/DDBJ databases">
        <title>Genetic Variability of E. coli after antibiotic treatment.</title>
        <authorList>
            <person name="Silbergeld E."/>
            <person name="Coles C."/>
            <person name="Seidman J.C."/>
            <person name="You Y."/>
            <person name="George J."/>
            <person name="Nadendla S."/>
            <person name="Daugherty S.C."/>
            <person name="Nagaraj S."/>
            <person name="Ott S."/>
            <person name="Klega K."/>
            <person name="Rasko D."/>
        </authorList>
    </citation>
    <scope>NUCLEOTIDE SEQUENCE [LARGE SCALE GENOMIC DNA]</scope>
    <source>
        <strain evidence="1 2">2-460-02_S1_C1</strain>
    </source>
</reference>
<evidence type="ECO:0000313" key="2">
    <source>
        <dbReference type="Proteomes" id="UP000028038"/>
    </source>
</evidence>
<name>A0A836ZCW5_ECOLX</name>
<proteinExistence type="predicted"/>
<sequence length="38" mass="4347">MIWFNSSFSGIMFNDVRNVSGQHPPAMDCIALFVRRVC</sequence>
<accession>A0A836ZCW5</accession>
<protein>
    <submittedName>
        <fullName evidence="1">Uncharacterized protein</fullName>
    </submittedName>
</protein>